<reference evidence="1 2" key="1">
    <citation type="submission" date="2014-04" db="EMBL/GenBank/DDBJ databases">
        <authorList>
            <consortium name="DOE Joint Genome Institute"/>
            <person name="Kuo A."/>
            <person name="Ruytinx J."/>
            <person name="Rineau F."/>
            <person name="Colpaert J."/>
            <person name="Kohler A."/>
            <person name="Nagy L.G."/>
            <person name="Floudas D."/>
            <person name="Copeland A."/>
            <person name="Barry K.W."/>
            <person name="Cichocki N."/>
            <person name="Veneault-Fourrey C."/>
            <person name="LaButti K."/>
            <person name="Lindquist E.A."/>
            <person name="Lipzen A."/>
            <person name="Lundell T."/>
            <person name="Morin E."/>
            <person name="Murat C."/>
            <person name="Sun H."/>
            <person name="Tunlid A."/>
            <person name="Henrissat B."/>
            <person name="Grigoriev I.V."/>
            <person name="Hibbett D.S."/>
            <person name="Martin F."/>
            <person name="Nordberg H.P."/>
            <person name="Cantor M.N."/>
            <person name="Hua S.X."/>
        </authorList>
    </citation>
    <scope>NUCLEOTIDE SEQUENCE [LARGE SCALE GENOMIC DNA]</scope>
    <source>
        <strain evidence="1 2">UH-Slu-Lm8-n1</strain>
    </source>
</reference>
<proteinExistence type="predicted"/>
<feature type="non-terminal residue" evidence="1">
    <location>
        <position position="1"/>
    </location>
</feature>
<dbReference type="Proteomes" id="UP000054485">
    <property type="component" value="Unassembled WGS sequence"/>
</dbReference>
<dbReference type="EMBL" id="KN835726">
    <property type="protein sequence ID" value="KIK34630.1"/>
    <property type="molecule type" value="Genomic_DNA"/>
</dbReference>
<evidence type="ECO:0000313" key="1">
    <source>
        <dbReference type="EMBL" id="KIK34630.1"/>
    </source>
</evidence>
<name>A0A0C9ZAR3_9AGAM</name>
<protein>
    <submittedName>
        <fullName evidence="1">Unplaced genomic scaffold CY34scaffold_595, whole genome shotgun sequence</fullName>
    </submittedName>
</protein>
<dbReference type="AlphaFoldDB" id="A0A0C9ZAR3"/>
<gene>
    <name evidence="1" type="ORF">CY34DRAFT_59105</name>
</gene>
<dbReference type="OrthoDB" id="2800503at2759"/>
<reference evidence="2" key="2">
    <citation type="submission" date="2015-01" db="EMBL/GenBank/DDBJ databases">
        <title>Evolutionary Origins and Diversification of the Mycorrhizal Mutualists.</title>
        <authorList>
            <consortium name="DOE Joint Genome Institute"/>
            <consortium name="Mycorrhizal Genomics Consortium"/>
            <person name="Kohler A."/>
            <person name="Kuo A."/>
            <person name="Nagy L.G."/>
            <person name="Floudas D."/>
            <person name="Copeland A."/>
            <person name="Barry K.W."/>
            <person name="Cichocki N."/>
            <person name="Veneault-Fourrey C."/>
            <person name="LaButti K."/>
            <person name="Lindquist E.A."/>
            <person name="Lipzen A."/>
            <person name="Lundell T."/>
            <person name="Morin E."/>
            <person name="Murat C."/>
            <person name="Riley R."/>
            <person name="Ohm R."/>
            <person name="Sun H."/>
            <person name="Tunlid A."/>
            <person name="Henrissat B."/>
            <person name="Grigoriev I.V."/>
            <person name="Hibbett D.S."/>
            <person name="Martin F."/>
        </authorList>
    </citation>
    <scope>NUCLEOTIDE SEQUENCE [LARGE SCALE GENOMIC DNA]</scope>
    <source>
        <strain evidence="2">UH-Slu-Lm8-n1</strain>
    </source>
</reference>
<dbReference type="HOGENOM" id="CLU_154734_0_0_1"/>
<keyword evidence="2" id="KW-1185">Reference proteome</keyword>
<evidence type="ECO:0000313" key="2">
    <source>
        <dbReference type="Proteomes" id="UP000054485"/>
    </source>
</evidence>
<organism evidence="1 2">
    <name type="scientific">Suillus luteus UH-Slu-Lm8-n1</name>
    <dbReference type="NCBI Taxonomy" id="930992"/>
    <lineage>
        <taxon>Eukaryota</taxon>
        <taxon>Fungi</taxon>
        <taxon>Dikarya</taxon>
        <taxon>Basidiomycota</taxon>
        <taxon>Agaricomycotina</taxon>
        <taxon>Agaricomycetes</taxon>
        <taxon>Agaricomycetidae</taxon>
        <taxon>Boletales</taxon>
        <taxon>Suillineae</taxon>
        <taxon>Suillaceae</taxon>
        <taxon>Suillus</taxon>
    </lineage>
</organism>
<dbReference type="InParanoid" id="A0A0C9ZAR3"/>
<feature type="non-terminal residue" evidence="1">
    <location>
        <position position="79"/>
    </location>
</feature>
<accession>A0A0C9ZAR3</accession>
<sequence length="79" mass="9103">IVVELETESLASWLGSIEGRALLEGQLGPSVSFRNRTYPIVLEYLPIHMQLEQNDFLRKIEQENHLPTDSLSSIRWIKP</sequence>